<feature type="signal peptide" evidence="2">
    <location>
        <begin position="1"/>
        <end position="21"/>
    </location>
</feature>
<feature type="chain" id="PRO_5041907798" description="CLAVATA3/ESR (CLE)-related protein" evidence="2">
    <location>
        <begin position="22"/>
        <end position="72"/>
    </location>
</feature>
<feature type="region of interest" description="Disordered" evidence="1">
    <location>
        <begin position="48"/>
        <end position="72"/>
    </location>
</feature>
<dbReference type="Proteomes" id="UP000077755">
    <property type="component" value="Chromosome 2"/>
</dbReference>
<reference evidence="3" key="1">
    <citation type="journal article" date="2016" name="Nat. Genet.">
        <title>A high-quality carrot genome assembly provides new insights into carotenoid accumulation and asterid genome evolution.</title>
        <authorList>
            <person name="Iorizzo M."/>
            <person name="Ellison S."/>
            <person name="Senalik D."/>
            <person name="Zeng P."/>
            <person name="Satapoomin P."/>
            <person name="Huang J."/>
            <person name="Bowman M."/>
            <person name="Iovene M."/>
            <person name="Sanseverino W."/>
            <person name="Cavagnaro P."/>
            <person name="Yildiz M."/>
            <person name="Macko-Podgorni A."/>
            <person name="Moranska E."/>
            <person name="Grzebelus E."/>
            <person name="Grzebelus D."/>
            <person name="Ashrafi H."/>
            <person name="Zheng Z."/>
            <person name="Cheng S."/>
            <person name="Spooner D."/>
            <person name="Van Deynze A."/>
            <person name="Simon P."/>
        </authorList>
    </citation>
    <scope>NUCLEOTIDE SEQUENCE</scope>
    <source>
        <tissue evidence="3">Leaf</tissue>
    </source>
</reference>
<evidence type="ECO:0000313" key="4">
    <source>
        <dbReference type="Proteomes" id="UP000077755"/>
    </source>
</evidence>
<dbReference type="EMBL" id="CP093344">
    <property type="protein sequence ID" value="WOG89771.1"/>
    <property type="molecule type" value="Genomic_DNA"/>
</dbReference>
<organism evidence="3 4">
    <name type="scientific">Daucus carota subsp. sativus</name>
    <name type="common">Carrot</name>
    <dbReference type="NCBI Taxonomy" id="79200"/>
    <lineage>
        <taxon>Eukaryota</taxon>
        <taxon>Viridiplantae</taxon>
        <taxon>Streptophyta</taxon>
        <taxon>Embryophyta</taxon>
        <taxon>Tracheophyta</taxon>
        <taxon>Spermatophyta</taxon>
        <taxon>Magnoliopsida</taxon>
        <taxon>eudicotyledons</taxon>
        <taxon>Gunneridae</taxon>
        <taxon>Pentapetalae</taxon>
        <taxon>asterids</taxon>
        <taxon>campanulids</taxon>
        <taxon>Apiales</taxon>
        <taxon>Apiaceae</taxon>
        <taxon>Apioideae</taxon>
        <taxon>Scandiceae</taxon>
        <taxon>Daucinae</taxon>
        <taxon>Daucus</taxon>
        <taxon>Daucus sect. Daucus</taxon>
    </lineage>
</organism>
<evidence type="ECO:0000256" key="2">
    <source>
        <dbReference type="SAM" id="SignalP"/>
    </source>
</evidence>
<keyword evidence="2" id="KW-0732">Signal</keyword>
<evidence type="ECO:0000256" key="1">
    <source>
        <dbReference type="SAM" id="MobiDB-lite"/>
    </source>
</evidence>
<sequence>MRRSRLLMLLCIIYLVMLSSGDDGRSVRPIKIARKALEAQFRQKMMTDERKYEWPSRVSPGGPDPHHHYKND</sequence>
<evidence type="ECO:0008006" key="5">
    <source>
        <dbReference type="Google" id="ProtNLM"/>
    </source>
</evidence>
<proteinExistence type="predicted"/>
<keyword evidence="4" id="KW-1185">Reference proteome</keyword>
<name>A0AAF0WJM0_DAUCS</name>
<protein>
    <recommendedName>
        <fullName evidence="5">CLAVATA3/ESR (CLE)-related protein</fullName>
    </recommendedName>
</protein>
<gene>
    <name evidence="3" type="ORF">DCAR_0209010</name>
</gene>
<evidence type="ECO:0000313" key="3">
    <source>
        <dbReference type="EMBL" id="WOG89771.1"/>
    </source>
</evidence>
<accession>A0AAF0WJM0</accession>
<dbReference type="AlphaFoldDB" id="A0AAF0WJM0"/>
<reference evidence="3" key="2">
    <citation type="submission" date="2022-03" db="EMBL/GenBank/DDBJ databases">
        <title>Draft title - Genomic analysis of global carrot germplasm unveils the trajectory of domestication and the origin of high carotenoid orange carrot.</title>
        <authorList>
            <person name="Iorizzo M."/>
            <person name="Ellison S."/>
            <person name="Senalik D."/>
            <person name="Macko-Podgorni A."/>
            <person name="Grzebelus D."/>
            <person name="Bostan H."/>
            <person name="Rolling W."/>
            <person name="Curaba J."/>
            <person name="Simon P."/>
        </authorList>
    </citation>
    <scope>NUCLEOTIDE SEQUENCE</scope>
    <source>
        <tissue evidence="3">Leaf</tissue>
    </source>
</reference>